<feature type="signal peptide" evidence="1">
    <location>
        <begin position="1"/>
        <end position="27"/>
    </location>
</feature>
<dbReference type="EMBL" id="ML732375">
    <property type="protein sequence ID" value="KAB8068759.1"/>
    <property type="molecule type" value="Genomic_DNA"/>
</dbReference>
<keyword evidence="3" id="KW-1185">Reference proteome</keyword>
<evidence type="ECO:0000313" key="2">
    <source>
        <dbReference type="EMBL" id="KAB8068759.1"/>
    </source>
</evidence>
<evidence type="ECO:0000256" key="1">
    <source>
        <dbReference type="SAM" id="SignalP"/>
    </source>
</evidence>
<protein>
    <submittedName>
        <fullName evidence="2">Uncharacterized protein</fullName>
    </submittedName>
</protein>
<dbReference type="AlphaFoldDB" id="A0A5N5WKF7"/>
<accession>A0A5N5WKF7</accession>
<reference evidence="2 3" key="1">
    <citation type="submission" date="2019-04" db="EMBL/GenBank/DDBJ databases">
        <title>Friends and foes A comparative genomics study of 23 Aspergillus species from section Flavi.</title>
        <authorList>
            <consortium name="DOE Joint Genome Institute"/>
            <person name="Kjaerbolling I."/>
            <person name="Vesth T."/>
            <person name="Frisvad J.C."/>
            <person name="Nybo J.L."/>
            <person name="Theobald S."/>
            <person name="Kildgaard S."/>
            <person name="Isbrandt T."/>
            <person name="Kuo A."/>
            <person name="Sato A."/>
            <person name="Lyhne E.K."/>
            <person name="Kogle M.E."/>
            <person name="Wiebenga A."/>
            <person name="Kun R.S."/>
            <person name="Lubbers R.J."/>
            <person name="Makela M.R."/>
            <person name="Barry K."/>
            <person name="Chovatia M."/>
            <person name="Clum A."/>
            <person name="Daum C."/>
            <person name="Haridas S."/>
            <person name="He G."/>
            <person name="LaButti K."/>
            <person name="Lipzen A."/>
            <person name="Mondo S."/>
            <person name="Riley R."/>
            <person name="Salamov A."/>
            <person name="Simmons B.A."/>
            <person name="Magnuson J.K."/>
            <person name="Henrissat B."/>
            <person name="Mortensen U.H."/>
            <person name="Larsen T.O."/>
            <person name="Devries R.P."/>
            <person name="Grigoriev I.V."/>
            <person name="Machida M."/>
            <person name="Baker S.E."/>
            <person name="Andersen M.R."/>
        </authorList>
    </citation>
    <scope>NUCLEOTIDE SEQUENCE [LARGE SCALE GENOMIC DNA]</scope>
    <source>
        <strain evidence="2 3">CBS 151.66</strain>
    </source>
</reference>
<name>A0A5N5WKF7_9EURO</name>
<gene>
    <name evidence="2" type="ORF">BDV29DRAFT_63523</name>
</gene>
<keyword evidence="1" id="KW-0732">Signal</keyword>
<feature type="chain" id="PRO_5025006108" evidence="1">
    <location>
        <begin position="28"/>
        <end position="105"/>
    </location>
</feature>
<dbReference type="Proteomes" id="UP000326565">
    <property type="component" value="Unassembled WGS sequence"/>
</dbReference>
<sequence>MTRTWWYRAHQLILLARAGNALGYVYAADLIEEADGVSGRFRPAGVQWFAGGRGKERVSSRLEYRLAAESQTGQNWIMSLEGCRSRTSIRKLFPVISLFMNGQFQ</sequence>
<evidence type="ECO:0000313" key="3">
    <source>
        <dbReference type="Proteomes" id="UP000326565"/>
    </source>
</evidence>
<proteinExistence type="predicted"/>
<organism evidence="2 3">
    <name type="scientific">Aspergillus leporis</name>
    <dbReference type="NCBI Taxonomy" id="41062"/>
    <lineage>
        <taxon>Eukaryota</taxon>
        <taxon>Fungi</taxon>
        <taxon>Dikarya</taxon>
        <taxon>Ascomycota</taxon>
        <taxon>Pezizomycotina</taxon>
        <taxon>Eurotiomycetes</taxon>
        <taxon>Eurotiomycetidae</taxon>
        <taxon>Eurotiales</taxon>
        <taxon>Aspergillaceae</taxon>
        <taxon>Aspergillus</taxon>
        <taxon>Aspergillus subgen. Circumdati</taxon>
    </lineage>
</organism>